<dbReference type="SMART" id="SM00066">
    <property type="entry name" value="GAL4"/>
    <property type="match status" value="1"/>
</dbReference>
<dbReference type="Proteomes" id="UP000094285">
    <property type="component" value="Unassembled WGS sequence"/>
</dbReference>
<gene>
    <name evidence="10" type="ORF">CANTADRAFT_34071</name>
</gene>
<dbReference type="FunFam" id="4.10.240.10:FF:000075">
    <property type="entry name" value="Transcriptional regulatory protein moc3"/>
    <property type="match status" value="1"/>
</dbReference>
<evidence type="ECO:0000313" key="10">
    <source>
        <dbReference type="EMBL" id="ODV79261.1"/>
    </source>
</evidence>
<dbReference type="GO" id="GO:0000981">
    <property type="term" value="F:DNA-binding transcription factor activity, RNA polymerase II-specific"/>
    <property type="evidence" value="ECO:0007669"/>
    <property type="project" value="InterPro"/>
</dbReference>
<keyword evidence="11" id="KW-1185">Reference proteome</keyword>
<keyword evidence="6" id="KW-0804">Transcription</keyword>
<dbReference type="CDD" id="cd00067">
    <property type="entry name" value="GAL4"/>
    <property type="match status" value="1"/>
</dbReference>
<dbReference type="GO" id="GO:0003677">
    <property type="term" value="F:DNA binding"/>
    <property type="evidence" value="ECO:0007669"/>
    <property type="project" value="UniProtKB-KW"/>
</dbReference>
<dbReference type="AlphaFoldDB" id="A0A1E4SIC2"/>
<feature type="compositionally biased region" description="Low complexity" evidence="8">
    <location>
        <begin position="134"/>
        <end position="149"/>
    </location>
</feature>
<evidence type="ECO:0000256" key="2">
    <source>
        <dbReference type="ARBA" id="ARBA00022833"/>
    </source>
</evidence>
<name>A0A1E4SIC2_9ASCO</name>
<dbReference type="OrthoDB" id="416217at2759"/>
<dbReference type="InterPro" id="IPR052360">
    <property type="entry name" value="Transcr_Regulatory_Proteins"/>
</dbReference>
<dbReference type="GeneID" id="30982708"/>
<dbReference type="GO" id="GO:0007618">
    <property type="term" value="P:mating"/>
    <property type="evidence" value="ECO:0007669"/>
    <property type="project" value="UniProtKB-ARBA"/>
</dbReference>
<dbReference type="PROSITE" id="PS00463">
    <property type="entry name" value="ZN2_CY6_FUNGAL_1"/>
    <property type="match status" value="1"/>
</dbReference>
<evidence type="ECO:0000313" key="11">
    <source>
        <dbReference type="Proteomes" id="UP000094285"/>
    </source>
</evidence>
<evidence type="ECO:0000256" key="1">
    <source>
        <dbReference type="ARBA" id="ARBA00022723"/>
    </source>
</evidence>
<dbReference type="GO" id="GO:0008270">
    <property type="term" value="F:zinc ion binding"/>
    <property type="evidence" value="ECO:0007669"/>
    <property type="project" value="InterPro"/>
</dbReference>
<dbReference type="Gene3D" id="4.10.240.10">
    <property type="entry name" value="Zn(2)-C6 fungal-type DNA-binding domain"/>
    <property type="match status" value="1"/>
</dbReference>
<protein>
    <recommendedName>
        <fullName evidence="9">Zn(2)-C6 fungal-type domain-containing protein</fullName>
    </recommendedName>
</protein>
<dbReference type="InterPro" id="IPR001138">
    <property type="entry name" value="Zn2Cys6_DnaBD"/>
</dbReference>
<dbReference type="RefSeq" id="XP_020064383.1">
    <property type="nucleotide sequence ID" value="XM_020208571.1"/>
</dbReference>
<dbReference type="EMBL" id="KV453912">
    <property type="protein sequence ID" value="ODV79261.1"/>
    <property type="molecule type" value="Genomic_DNA"/>
</dbReference>
<reference evidence="11" key="1">
    <citation type="submission" date="2016-05" db="EMBL/GenBank/DDBJ databases">
        <title>Comparative genomics of biotechnologically important yeasts.</title>
        <authorList>
            <consortium name="DOE Joint Genome Institute"/>
            <person name="Riley R."/>
            <person name="Haridas S."/>
            <person name="Wolfe K.H."/>
            <person name="Lopes M.R."/>
            <person name="Hittinger C.T."/>
            <person name="Goker M."/>
            <person name="Salamov A."/>
            <person name="Wisecaver J."/>
            <person name="Long T.M."/>
            <person name="Aerts A.L."/>
            <person name="Barry K."/>
            <person name="Choi C."/>
            <person name="Clum A."/>
            <person name="Coughlan A.Y."/>
            <person name="Deshpande S."/>
            <person name="Douglass A.P."/>
            <person name="Hanson S.J."/>
            <person name="Klenk H.-P."/>
            <person name="Labutti K."/>
            <person name="Lapidus A."/>
            <person name="Lindquist E."/>
            <person name="Lipzen A."/>
            <person name="Meier-Kolthoff J.P."/>
            <person name="Ohm R.A."/>
            <person name="Otillar R.P."/>
            <person name="Pangilinan J."/>
            <person name="Peng Y."/>
            <person name="Rokas A."/>
            <person name="Rosa C.A."/>
            <person name="Scheuner C."/>
            <person name="Sibirny A.A."/>
            <person name="Slot J.C."/>
            <person name="Stielow J.B."/>
            <person name="Sun H."/>
            <person name="Kurtzman C.P."/>
            <person name="Blackwell M."/>
            <person name="Grigoriev I.V."/>
            <person name="Jeffries T.W."/>
        </authorList>
    </citation>
    <scope>NUCLEOTIDE SEQUENCE [LARGE SCALE GENOMIC DNA]</scope>
    <source>
        <strain evidence="11">NRRL Y-17324</strain>
    </source>
</reference>
<evidence type="ECO:0000256" key="3">
    <source>
        <dbReference type="ARBA" id="ARBA00023015"/>
    </source>
</evidence>
<dbReference type="InterPro" id="IPR036864">
    <property type="entry name" value="Zn2-C6_fun-type_DNA-bd_sf"/>
</dbReference>
<organism evidence="10 11">
    <name type="scientific">Suhomyces tanzawaensis NRRL Y-17324</name>
    <dbReference type="NCBI Taxonomy" id="984487"/>
    <lineage>
        <taxon>Eukaryota</taxon>
        <taxon>Fungi</taxon>
        <taxon>Dikarya</taxon>
        <taxon>Ascomycota</taxon>
        <taxon>Saccharomycotina</taxon>
        <taxon>Pichiomycetes</taxon>
        <taxon>Debaryomycetaceae</taxon>
        <taxon>Suhomyces</taxon>
    </lineage>
</organism>
<evidence type="ECO:0000259" key="9">
    <source>
        <dbReference type="PROSITE" id="PS50048"/>
    </source>
</evidence>
<keyword evidence="1" id="KW-0479">Metal-binding</keyword>
<evidence type="ECO:0000256" key="8">
    <source>
        <dbReference type="SAM" id="MobiDB-lite"/>
    </source>
</evidence>
<evidence type="ECO:0000256" key="7">
    <source>
        <dbReference type="ARBA" id="ARBA00023242"/>
    </source>
</evidence>
<keyword evidence="2" id="KW-0862">Zinc</keyword>
<feature type="region of interest" description="Disordered" evidence="8">
    <location>
        <begin position="222"/>
        <end position="241"/>
    </location>
</feature>
<feature type="non-terminal residue" evidence="10">
    <location>
        <position position="675"/>
    </location>
</feature>
<dbReference type="PANTHER" id="PTHR36206:SF13">
    <property type="entry name" value="TRANSCRIPTIONAL REGULATORY PROTEIN MOC3"/>
    <property type="match status" value="1"/>
</dbReference>
<evidence type="ECO:0000256" key="6">
    <source>
        <dbReference type="ARBA" id="ARBA00023163"/>
    </source>
</evidence>
<dbReference type="PROSITE" id="PS50048">
    <property type="entry name" value="ZN2_CY6_FUNGAL_2"/>
    <property type="match status" value="1"/>
</dbReference>
<dbReference type="GO" id="GO:1900428">
    <property type="term" value="P:regulation of filamentous growth of a population of unicellular organisms"/>
    <property type="evidence" value="ECO:0007669"/>
    <property type="project" value="UniProtKB-ARBA"/>
</dbReference>
<proteinExistence type="predicted"/>
<feature type="region of interest" description="Disordered" evidence="8">
    <location>
        <begin position="130"/>
        <end position="153"/>
    </location>
</feature>
<evidence type="ECO:0000256" key="4">
    <source>
        <dbReference type="ARBA" id="ARBA00023026"/>
    </source>
</evidence>
<dbReference type="STRING" id="984487.A0A1E4SIC2"/>
<sequence length="675" mass="77796">MAKKRLNPDIKRRVRSGCLTCRDRHMKCDEQQPVCKNCIKSKRKCYRGIRLNFTQYTIYNPEDALPSASNNPVDPPAGEFKLLDQSITIASLYANGKRPYKPYLHLHNAEDLIESDLQYRQDIYNPVPLKGDVTSAHSNNESNEHSSTALESSSITIQQKIENAPNFDQDTIPENFDITNLLLNNSYYANQNASKEIQLHLQLQVQTLQPSDRHLQILQEQHQLRQPEPPPSHVQQSAQTHRDSLTIPISHSQSDFSNLLNQPPPTSTMNFPPNLNIHVYIRLIEKEKYYWFLDLFNELSIWKSVIPSYCLRELETGSGENKQFLLNCLLNCSIYANINIVDLLDQQKREWYYVRNTSPIEPESIKLFENLLISITLILLGVHLKLNRNECTPFTKIVLNNQIKIFNKVLQKLRSILQSANFHSILLINSVQSIIILKYFIMKKFAFEVDTEVSTDLSNPSAPQSDLEDLDEEIIYPDPNEFAHSFQSQSGYLESSIGTSGLLTKFLKLSQFEISNLNSSFERFDIPQTPMFTAELPVSTYKSDSLKLRAYTWYLIKLNYITRHPNCKSIQVDYNFIFRDSNIILPKMGQSSPTEPSLEFEQSASANHRIVLPNERGVAINLLREFINKLIHIHDGQVVQTSNLKLITILRIIDESMVDESIKIGWRSSFEWTLL</sequence>
<accession>A0A1E4SIC2</accession>
<feature type="domain" description="Zn(2)-C6 fungal-type" evidence="9">
    <location>
        <begin position="17"/>
        <end position="45"/>
    </location>
</feature>
<keyword evidence="5" id="KW-0238">DNA-binding</keyword>
<dbReference type="SUPFAM" id="SSF57701">
    <property type="entry name" value="Zn2/Cys6 DNA-binding domain"/>
    <property type="match status" value="1"/>
</dbReference>
<keyword evidence="4" id="KW-0843">Virulence</keyword>
<dbReference type="GO" id="GO:0070783">
    <property type="term" value="P:growth of unicellular organism as a thread of attached cells"/>
    <property type="evidence" value="ECO:0007669"/>
    <property type="project" value="UniProtKB-ARBA"/>
</dbReference>
<dbReference type="PANTHER" id="PTHR36206">
    <property type="entry name" value="ASPERCRYPTIN BIOSYNTHESIS CLUSTER-SPECIFIC TRANSCRIPTION REGULATOR ATNN-RELATED"/>
    <property type="match status" value="1"/>
</dbReference>
<evidence type="ECO:0000256" key="5">
    <source>
        <dbReference type="ARBA" id="ARBA00023125"/>
    </source>
</evidence>
<dbReference type="GO" id="GO:1900239">
    <property type="term" value="P:regulation of phenotypic switching"/>
    <property type="evidence" value="ECO:0007669"/>
    <property type="project" value="UniProtKB-ARBA"/>
</dbReference>
<keyword evidence="3" id="KW-0805">Transcription regulation</keyword>
<dbReference type="Pfam" id="PF00172">
    <property type="entry name" value="Zn_clus"/>
    <property type="match status" value="1"/>
</dbReference>
<dbReference type="GO" id="GO:0044403">
    <property type="term" value="P:biological process involved in symbiotic interaction"/>
    <property type="evidence" value="ECO:0007669"/>
    <property type="project" value="UniProtKB-ARBA"/>
</dbReference>
<keyword evidence="7" id="KW-0539">Nucleus</keyword>